<dbReference type="KEGG" id="prel:PRELSG_0808200"/>
<organism evidence="2 3">
    <name type="scientific">Plasmodium relictum</name>
    <dbReference type="NCBI Taxonomy" id="85471"/>
    <lineage>
        <taxon>Eukaryota</taxon>
        <taxon>Sar</taxon>
        <taxon>Alveolata</taxon>
        <taxon>Apicomplexa</taxon>
        <taxon>Aconoidasida</taxon>
        <taxon>Haemosporida</taxon>
        <taxon>Plasmodiidae</taxon>
        <taxon>Plasmodium</taxon>
        <taxon>Plasmodium (Haemamoeba)</taxon>
    </lineage>
</organism>
<gene>
    <name evidence="2" type="primary">SDH4</name>
    <name evidence="2" type="ORF">PRELSG_0808200</name>
</gene>
<keyword evidence="3" id="KW-1185">Reference proteome</keyword>
<reference evidence="2 3" key="1">
    <citation type="submission" date="2015-04" db="EMBL/GenBank/DDBJ databases">
        <authorList>
            <consortium name="Pathogen Informatics"/>
        </authorList>
    </citation>
    <scope>NUCLEOTIDE SEQUENCE [LARGE SCALE GENOMIC DNA]</scope>
    <source>
        <strain evidence="2 3">SGS1</strain>
    </source>
</reference>
<feature type="transmembrane region" description="Helical" evidence="1">
    <location>
        <begin position="24"/>
        <end position="44"/>
    </location>
</feature>
<dbReference type="OrthoDB" id="370269at2759"/>
<evidence type="ECO:0000256" key="1">
    <source>
        <dbReference type="SAM" id="Phobius"/>
    </source>
</evidence>
<dbReference type="Proteomes" id="UP000220158">
    <property type="component" value="Chromosome 8"/>
</dbReference>
<dbReference type="GeneID" id="39735758"/>
<sequence length="104" mass="12559">MDNSTVNYCNMLVNKIFGSSIEKYFKIVNISIIIILMTVLHYIYSFNENSKYYNDKVLLYMYYGFLFCVICFAISINWIYYEYMKNKKNKNTQQIETRGDKKKD</sequence>
<keyword evidence="1" id="KW-0472">Membrane</keyword>
<name>A0A1J1H894_PLARL</name>
<evidence type="ECO:0000313" key="3">
    <source>
        <dbReference type="Proteomes" id="UP000220158"/>
    </source>
</evidence>
<feature type="transmembrane region" description="Helical" evidence="1">
    <location>
        <begin position="60"/>
        <end position="81"/>
    </location>
</feature>
<keyword evidence="1" id="KW-0812">Transmembrane</keyword>
<keyword evidence="2" id="KW-0560">Oxidoreductase</keyword>
<dbReference type="EC" id="1.2.1.-" evidence="2"/>
<evidence type="ECO:0000313" key="2">
    <source>
        <dbReference type="EMBL" id="CRG99656.1"/>
    </source>
</evidence>
<dbReference type="AlphaFoldDB" id="A0A1J1H894"/>
<dbReference type="VEuPathDB" id="PlasmoDB:PRELSG_0808200"/>
<dbReference type="RefSeq" id="XP_028532661.1">
    <property type="nucleotide sequence ID" value="XM_028676142.1"/>
</dbReference>
<dbReference type="EMBL" id="LN835303">
    <property type="protein sequence ID" value="CRG99656.1"/>
    <property type="molecule type" value="Genomic_DNA"/>
</dbReference>
<dbReference type="GO" id="GO:0016491">
    <property type="term" value="F:oxidoreductase activity"/>
    <property type="evidence" value="ECO:0007669"/>
    <property type="project" value="UniProtKB-KW"/>
</dbReference>
<protein>
    <submittedName>
        <fullName evidence="2">Succinate dehydrogenase subunit 4, putative</fullName>
        <ecNumber evidence="2">1.2.1.-</ecNumber>
    </submittedName>
</protein>
<keyword evidence="1" id="KW-1133">Transmembrane helix</keyword>
<accession>A0A1J1H894</accession>
<proteinExistence type="predicted"/>